<sequence>MYSTMPVPANASDWPTASVIYPGPLSNDQLTDNELAILLAIPRWAERTPDATVFRLPLGPEPTHGWVDATFSEARAIVARLATDWRARLFSDAGGLSTGPGTTICLLVEPIAHVLFHWLAFWALGCTVQLVSLTMGAESTLLCLNKSGCGVAIHSGMDKALEQKISSQFKGVMIRLPEEEFAHQLVRGSKHSRAGPLLPWPEPKRPDPAVILHSSGSTGAAKLIQLSLYFYTFPLLTTQRLHTASHSNIIFGSHPLLLFSPAYWQSFSSIFTMRLAIGIPTAFAHVSDIARLPSSHFVSWVQGLNAGEVMCAPRFVRDVLASGSESSINVLQNLQRVMVGGSALEESTGILAEKYNLKFMNAYGCTELGGLLIAQKPPYTHLRPLLGSSPLALPILDASSDELRKVQLWYSRSSSPLVAHLYVKGGVPLNFEPFPGEGPYSGDPAVKLDDIFKEVQDPSGTSYVYAGRTDDLIKLAGNGGWDISASVYETELNSVIASYLASQSSKDGQWTVDGLQLFGNTRPCTALNDNA</sequence>
<dbReference type="PANTHER" id="PTHR43201">
    <property type="entry name" value="ACYL-COA SYNTHETASE"/>
    <property type="match status" value="1"/>
</dbReference>
<evidence type="ECO:0000259" key="3">
    <source>
        <dbReference type="Pfam" id="PF00501"/>
    </source>
</evidence>
<proteinExistence type="inferred from homology"/>
<dbReference type="PROSITE" id="PS00455">
    <property type="entry name" value="AMP_BINDING"/>
    <property type="match status" value="1"/>
</dbReference>
<dbReference type="EMBL" id="CAJMWS010000913">
    <property type="protein sequence ID" value="CAE6468548.1"/>
    <property type="molecule type" value="Genomic_DNA"/>
</dbReference>
<feature type="domain" description="AMP-dependent synthetase/ligase" evidence="3">
    <location>
        <begin position="43"/>
        <end position="378"/>
    </location>
</feature>
<dbReference type="AlphaFoldDB" id="A0A8H3BZP9"/>
<protein>
    <recommendedName>
        <fullName evidence="3">AMP-dependent synthetase/ligase domain-containing protein</fullName>
    </recommendedName>
</protein>
<dbReference type="SUPFAM" id="SSF56801">
    <property type="entry name" value="Acetyl-CoA synthetase-like"/>
    <property type="match status" value="1"/>
</dbReference>
<dbReference type="Gene3D" id="3.40.50.12780">
    <property type="entry name" value="N-terminal domain of ligase-like"/>
    <property type="match status" value="1"/>
</dbReference>
<dbReference type="GO" id="GO:0031956">
    <property type="term" value="F:medium-chain fatty acid-CoA ligase activity"/>
    <property type="evidence" value="ECO:0007669"/>
    <property type="project" value="TreeGrafter"/>
</dbReference>
<evidence type="ECO:0000313" key="4">
    <source>
        <dbReference type="EMBL" id="CAE6468548.1"/>
    </source>
</evidence>
<comment type="similarity">
    <text evidence="1">Belongs to the ATP-dependent AMP-binding enzyme family.</text>
</comment>
<evidence type="ECO:0000313" key="5">
    <source>
        <dbReference type="Proteomes" id="UP000663846"/>
    </source>
</evidence>
<dbReference type="GO" id="GO:0006631">
    <property type="term" value="P:fatty acid metabolic process"/>
    <property type="evidence" value="ECO:0007669"/>
    <property type="project" value="TreeGrafter"/>
</dbReference>
<gene>
    <name evidence="4" type="ORF">RDB_LOCUS171017</name>
</gene>
<accession>A0A8H3BZP9</accession>
<dbReference type="Proteomes" id="UP000663846">
    <property type="component" value="Unassembled WGS sequence"/>
</dbReference>
<evidence type="ECO:0000256" key="1">
    <source>
        <dbReference type="ARBA" id="ARBA00006432"/>
    </source>
</evidence>
<dbReference type="PANTHER" id="PTHR43201:SF5">
    <property type="entry name" value="MEDIUM-CHAIN ACYL-COA LIGASE ACSF2, MITOCHONDRIAL"/>
    <property type="match status" value="1"/>
</dbReference>
<keyword evidence="2" id="KW-0436">Ligase</keyword>
<name>A0A8H3BZP9_9AGAM</name>
<dbReference type="InterPro" id="IPR000873">
    <property type="entry name" value="AMP-dep_synth/lig_dom"/>
</dbReference>
<dbReference type="InterPro" id="IPR020845">
    <property type="entry name" value="AMP-binding_CS"/>
</dbReference>
<dbReference type="InterPro" id="IPR042099">
    <property type="entry name" value="ANL_N_sf"/>
</dbReference>
<organism evidence="4 5">
    <name type="scientific">Rhizoctonia solani</name>
    <dbReference type="NCBI Taxonomy" id="456999"/>
    <lineage>
        <taxon>Eukaryota</taxon>
        <taxon>Fungi</taxon>
        <taxon>Dikarya</taxon>
        <taxon>Basidiomycota</taxon>
        <taxon>Agaricomycotina</taxon>
        <taxon>Agaricomycetes</taxon>
        <taxon>Cantharellales</taxon>
        <taxon>Ceratobasidiaceae</taxon>
        <taxon>Rhizoctonia</taxon>
    </lineage>
</organism>
<evidence type="ECO:0000256" key="2">
    <source>
        <dbReference type="ARBA" id="ARBA00022598"/>
    </source>
</evidence>
<dbReference type="Pfam" id="PF00501">
    <property type="entry name" value="AMP-binding"/>
    <property type="match status" value="1"/>
</dbReference>
<reference evidence="4" key="1">
    <citation type="submission" date="2021-01" db="EMBL/GenBank/DDBJ databases">
        <authorList>
            <person name="Kaushik A."/>
        </authorList>
    </citation>
    <scope>NUCLEOTIDE SEQUENCE</scope>
    <source>
        <strain evidence="4">AG1-1C</strain>
    </source>
</reference>
<comment type="caution">
    <text evidence="4">The sequence shown here is derived from an EMBL/GenBank/DDBJ whole genome shotgun (WGS) entry which is preliminary data.</text>
</comment>